<evidence type="ECO:0000256" key="1">
    <source>
        <dbReference type="ARBA" id="ARBA00004651"/>
    </source>
</evidence>
<dbReference type="EMBL" id="FNPG01000004">
    <property type="protein sequence ID" value="SDX87203.1"/>
    <property type="molecule type" value="Genomic_DNA"/>
</dbReference>
<keyword evidence="5 8" id="KW-1133">Transmembrane helix</keyword>
<proteinExistence type="predicted"/>
<feature type="transmembrane region" description="Helical" evidence="8">
    <location>
        <begin position="188"/>
        <end position="213"/>
    </location>
</feature>
<dbReference type="GO" id="GO:0005886">
    <property type="term" value="C:plasma membrane"/>
    <property type="evidence" value="ECO:0007669"/>
    <property type="project" value="UniProtKB-SubCell"/>
</dbReference>
<keyword evidence="4 8" id="KW-0812">Transmembrane</keyword>
<dbReference type="Proteomes" id="UP000183918">
    <property type="component" value="Unassembled WGS sequence"/>
</dbReference>
<dbReference type="PANTHER" id="PTHR32024:SF1">
    <property type="entry name" value="KTR SYSTEM POTASSIUM UPTAKE PROTEIN B"/>
    <property type="match status" value="1"/>
</dbReference>
<evidence type="ECO:0000256" key="2">
    <source>
        <dbReference type="ARBA" id="ARBA00022448"/>
    </source>
</evidence>
<keyword evidence="2" id="KW-0813">Transport</keyword>
<dbReference type="Pfam" id="PF02386">
    <property type="entry name" value="TrkH"/>
    <property type="match status" value="1"/>
</dbReference>
<evidence type="ECO:0000256" key="3">
    <source>
        <dbReference type="ARBA" id="ARBA00022475"/>
    </source>
</evidence>
<dbReference type="GO" id="GO:0030001">
    <property type="term" value="P:metal ion transport"/>
    <property type="evidence" value="ECO:0007669"/>
    <property type="project" value="UniProtKB-ARBA"/>
</dbReference>
<evidence type="ECO:0000256" key="6">
    <source>
        <dbReference type="ARBA" id="ARBA00023065"/>
    </source>
</evidence>
<accession>A0A1H3F861</accession>
<dbReference type="InterPro" id="IPR003445">
    <property type="entry name" value="Cat_transpt"/>
</dbReference>
<evidence type="ECO:0000313" key="10">
    <source>
        <dbReference type="Proteomes" id="UP000183918"/>
    </source>
</evidence>
<dbReference type="OrthoDB" id="9810952at2"/>
<evidence type="ECO:0000256" key="7">
    <source>
        <dbReference type="ARBA" id="ARBA00023136"/>
    </source>
</evidence>
<keyword evidence="7 8" id="KW-0472">Membrane</keyword>
<dbReference type="STRING" id="1122142.SAMN02910414_00190"/>
<reference evidence="9 10" key="1">
    <citation type="submission" date="2016-10" db="EMBL/GenBank/DDBJ databases">
        <authorList>
            <person name="de Groot N.N."/>
        </authorList>
    </citation>
    <scope>NUCLEOTIDE SEQUENCE [LARGE SCALE GENOMIC DNA]</scope>
    <source>
        <strain evidence="9 10">DSM 14045</strain>
    </source>
</reference>
<dbReference type="PANTHER" id="PTHR32024">
    <property type="entry name" value="TRK SYSTEM POTASSIUM UPTAKE PROTEIN TRKG-RELATED"/>
    <property type="match status" value="1"/>
</dbReference>
<evidence type="ECO:0000256" key="4">
    <source>
        <dbReference type="ARBA" id="ARBA00022692"/>
    </source>
</evidence>
<comment type="subcellular location">
    <subcellularLocation>
        <location evidence="1">Cell membrane</location>
        <topology evidence="1">Multi-pass membrane protein</topology>
    </subcellularLocation>
</comment>
<protein>
    <submittedName>
        <fullName evidence="9">Trk system potassium uptake protein TrkH</fullName>
    </submittedName>
</protein>
<dbReference type="RefSeq" id="WP_074715198.1">
    <property type="nucleotide sequence ID" value="NZ_FNPG01000004.1"/>
</dbReference>
<evidence type="ECO:0000256" key="8">
    <source>
        <dbReference type="SAM" id="Phobius"/>
    </source>
</evidence>
<dbReference type="GO" id="GO:0008324">
    <property type="term" value="F:monoatomic cation transmembrane transporter activity"/>
    <property type="evidence" value="ECO:0007669"/>
    <property type="project" value="InterPro"/>
</dbReference>
<feature type="transmembrane region" description="Helical" evidence="8">
    <location>
        <begin position="40"/>
        <end position="59"/>
    </location>
</feature>
<feature type="transmembrane region" description="Helical" evidence="8">
    <location>
        <begin position="6"/>
        <end position="28"/>
    </location>
</feature>
<evidence type="ECO:0000313" key="9">
    <source>
        <dbReference type="EMBL" id="SDX87203.1"/>
    </source>
</evidence>
<gene>
    <name evidence="9" type="ORF">SAMN02910414_00190</name>
</gene>
<keyword evidence="6" id="KW-0406">Ion transport</keyword>
<feature type="transmembrane region" description="Helical" evidence="8">
    <location>
        <begin position="234"/>
        <end position="254"/>
    </location>
</feature>
<name>A0A1H3F861_9FIRM</name>
<feature type="transmembrane region" description="Helical" evidence="8">
    <location>
        <begin position="357"/>
        <end position="375"/>
    </location>
</feature>
<evidence type="ECO:0000256" key="5">
    <source>
        <dbReference type="ARBA" id="ARBA00022989"/>
    </source>
</evidence>
<keyword evidence="10" id="KW-1185">Reference proteome</keyword>
<dbReference type="AlphaFoldDB" id="A0A1H3F861"/>
<keyword evidence="3" id="KW-1003">Cell membrane</keyword>
<feature type="transmembrane region" description="Helical" evidence="8">
    <location>
        <begin position="71"/>
        <end position="95"/>
    </location>
</feature>
<feature type="transmembrane region" description="Helical" evidence="8">
    <location>
        <begin position="131"/>
        <end position="152"/>
    </location>
</feature>
<organism evidence="9 10">
    <name type="scientific">Lachnobacterium bovis DSM 14045</name>
    <dbReference type="NCBI Taxonomy" id="1122142"/>
    <lineage>
        <taxon>Bacteria</taxon>
        <taxon>Bacillati</taxon>
        <taxon>Bacillota</taxon>
        <taxon>Clostridia</taxon>
        <taxon>Lachnospirales</taxon>
        <taxon>Lachnospiraceae</taxon>
        <taxon>Lachnobacterium</taxon>
    </lineage>
</organism>
<feature type="transmembrane region" description="Helical" evidence="8">
    <location>
        <begin position="316"/>
        <end position="336"/>
    </location>
</feature>
<feature type="transmembrane region" description="Helical" evidence="8">
    <location>
        <begin position="413"/>
        <end position="434"/>
    </location>
</feature>
<sequence length="453" mass="50237">MRKTLKSAQIIPIGFFVFIMIGTLLLMLPISTKPSFSTSWIDALFTATTSICVTGLVTVDTYMQWTVFGKVVILFLIQIGGLGVVSILTMMLIVLNKKITIKERVLIRDSFNLDTIDGLVKFLLKVVKGIGIVEAIGTVVYSFILVPKFGFIRGLSYSLFNSVSAFCNAGMDIMGPNSLENYNRNPLFLINTMLLIVIGGLGYIVWFDVIDIAKICINKKRNLKYFFKYLSEHTKLVLVLTFGLILFGAGYIFIMEYNNPYTIGHMSLHNKILNCFFQSVTFRTAGFSTISQKNLRGLSGFMGCILMFIGGSPMGTAGGIKTVTIFVVILSTFDFVRNKKDITIFNRTVSEELVRKSVAIIVFNFFVTVTLAIILCKTNNLDILDGMYETFSATATVGLSRNVTATLDSVGKMIIILSMYLGRVGPISLGLFFITSSYNKNDIKYSNGRFLAG</sequence>